<keyword evidence="4" id="KW-1133">Transmembrane helix</keyword>
<feature type="transmembrane region" description="Helical" evidence="4">
    <location>
        <begin position="123"/>
        <end position="146"/>
    </location>
</feature>
<feature type="transmembrane region" description="Helical" evidence="4">
    <location>
        <begin position="382"/>
        <end position="402"/>
    </location>
</feature>
<feature type="transmembrane region" description="Helical" evidence="4">
    <location>
        <begin position="316"/>
        <end position="337"/>
    </location>
</feature>
<dbReference type="PANTHER" id="PTHR44688:SF16">
    <property type="entry name" value="DNA-BINDING TRANSCRIPTIONAL ACTIVATOR DEVR_DOSR"/>
    <property type="match status" value="1"/>
</dbReference>
<dbReference type="GO" id="GO:0006355">
    <property type="term" value="P:regulation of DNA-templated transcription"/>
    <property type="evidence" value="ECO:0007669"/>
    <property type="project" value="InterPro"/>
</dbReference>
<keyword evidence="3" id="KW-0804">Transcription</keyword>
<dbReference type="InterPro" id="IPR036259">
    <property type="entry name" value="MFS_trans_sf"/>
</dbReference>
<evidence type="ECO:0000256" key="3">
    <source>
        <dbReference type="ARBA" id="ARBA00023163"/>
    </source>
</evidence>
<protein>
    <recommendedName>
        <fullName evidence="5">HTH luxR-type domain-containing protein</fullName>
    </recommendedName>
</protein>
<feature type="transmembrane region" description="Helical" evidence="4">
    <location>
        <begin position="65"/>
        <end position="87"/>
    </location>
</feature>
<feature type="domain" description="HTH luxR-type" evidence="5">
    <location>
        <begin position="427"/>
        <end position="492"/>
    </location>
</feature>
<name>A0A369LB06_9ACTN</name>
<dbReference type="Proteomes" id="UP000253975">
    <property type="component" value="Unassembled WGS sequence"/>
</dbReference>
<dbReference type="InterPro" id="IPR000792">
    <property type="entry name" value="Tscrpt_reg_LuxR_C"/>
</dbReference>
<dbReference type="Gene3D" id="1.10.10.10">
    <property type="entry name" value="Winged helix-like DNA-binding domain superfamily/Winged helix DNA-binding domain"/>
    <property type="match status" value="1"/>
</dbReference>
<evidence type="ECO:0000313" key="6">
    <source>
        <dbReference type="EMBL" id="RDB56510.1"/>
    </source>
</evidence>
<dbReference type="Pfam" id="PF00196">
    <property type="entry name" value="GerE"/>
    <property type="match status" value="1"/>
</dbReference>
<feature type="transmembrane region" description="Helical" evidence="4">
    <location>
        <begin position="227"/>
        <end position="246"/>
    </location>
</feature>
<dbReference type="InterPro" id="IPR036388">
    <property type="entry name" value="WH-like_DNA-bd_sf"/>
</dbReference>
<dbReference type="PRINTS" id="PR00038">
    <property type="entry name" value="HTHLUXR"/>
</dbReference>
<evidence type="ECO:0000259" key="5">
    <source>
        <dbReference type="PROSITE" id="PS50043"/>
    </source>
</evidence>
<feature type="transmembrane region" description="Helical" evidence="4">
    <location>
        <begin position="158"/>
        <end position="176"/>
    </location>
</feature>
<sequence>MPHCSRERMGSAVSMVSFFGSDAESVEKRDALGVHYLGLSLVLAWFYCLWFSPSVFVCTPLMGRAMVYSWLASLAFSALAFLVMPLALRRINIYEHPTLVWVSAGTLAVGTLLFTLAKPLATLPLFIWVVFPIVLAIANALLWAAWGEFYTRKRSTFAVGKFAFVYGSVMLVAMIMTEILPAPVSNVFVALLPIACGAVYKFENKTVEGLVFPSLLPKAIRKKTNRATLIISVSLCIACVACYFTIAIVPEDNILTDAAAYPLGMGLAAILCLVIASIARVGKRTEAAYKLLPYFMVASIVAIAFFLSNHVELDTIAFTLAVILAGIFELFVISYFGTMSSKGYIAPVAAFCASSAIVRLGFSIGEVWAVLYEDIQGIWNTLVEPTSLFLMCLVALSLIPLVRSEGDIIHVTTAPATQNDTEEICDAVIVEFKLSKREGEILKLVARGYTVDNISNKLVISPYTTQTHIRHIYAKMNIHKRSELLDYINMHRDSEKPVRPAAKAEKK</sequence>
<feature type="transmembrane region" description="Helical" evidence="4">
    <location>
        <begin position="99"/>
        <end position="117"/>
    </location>
</feature>
<feature type="transmembrane region" description="Helical" evidence="4">
    <location>
        <begin position="344"/>
        <end position="362"/>
    </location>
</feature>
<dbReference type="AlphaFoldDB" id="A0A369LB06"/>
<reference evidence="6 7" key="1">
    <citation type="journal article" date="2018" name="Elife">
        <title>Discovery and characterization of a prevalent human gut bacterial enzyme sufficient for the inactivation of a family of plant toxins.</title>
        <authorList>
            <person name="Koppel N."/>
            <person name="Bisanz J.E."/>
            <person name="Pandelia M.E."/>
            <person name="Turnbaugh P.J."/>
            <person name="Balskus E.P."/>
        </authorList>
    </citation>
    <scope>NUCLEOTIDE SEQUENCE [LARGE SCALE GENOMIC DNA]</scope>
    <source>
        <strain evidence="6 7">OB21 GAM31</strain>
    </source>
</reference>
<organism evidence="6 7">
    <name type="scientific">Slackia isoflavoniconvertens</name>
    <dbReference type="NCBI Taxonomy" id="572010"/>
    <lineage>
        <taxon>Bacteria</taxon>
        <taxon>Bacillati</taxon>
        <taxon>Actinomycetota</taxon>
        <taxon>Coriobacteriia</taxon>
        <taxon>Eggerthellales</taxon>
        <taxon>Eggerthellaceae</taxon>
        <taxon>Slackia</taxon>
    </lineage>
</organism>
<accession>A0A369LB06</accession>
<dbReference type="GO" id="GO:0003677">
    <property type="term" value="F:DNA binding"/>
    <property type="evidence" value="ECO:0007669"/>
    <property type="project" value="UniProtKB-KW"/>
</dbReference>
<comment type="caution">
    <text evidence="6">The sequence shown here is derived from an EMBL/GenBank/DDBJ whole genome shotgun (WGS) entry which is preliminary data.</text>
</comment>
<dbReference type="SUPFAM" id="SSF46894">
    <property type="entry name" value="C-terminal effector domain of the bipartite response regulators"/>
    <property type="match status" value="1"/>
</dbReference>
<evidence type="ECO:0000256" key="4">
    <source>
        <dbReference type="SAM" id="Phobius"/>
    </source>
</evidence>
<evidence type="ECO:0000256" key="2">
    <source>
        <dbReference type="ARBA" id="ARBA00023125"/>
    </source>
</evidence>
<keyword evidence="2" id="KW-0238">DNA-binding</keyword>
<feature type="transmembrane region" description="Helical" evidence="4">
    <location>
        <begin position="258"/>
        <end position="279"/>
    </location>
</feature>
<dbReference type="SUPFAM" id="SSF103473">
    <property type="entry name" value="MFS general substrate transporter"/>
    <property type="match status" value="1"/>
</dbReference>
<evidence type="ECO:0000256" key="1">
    <source>
        <dbReference type="ARBA" id="ARBA00023015"/>
    </source>
</evidence>
<dbReference type="SMART" id="SM00421">
    <property type="entry name" value="HTH_LUXR"/>
    <property type="match status" value="1"/>
</dbReference>
<dbReference type="CDD" id="cd06170">
    <property type="entry name" value="LuxR_C_like"/>
    <property type="match status" value="1"/>
</dbReference>
<feature type="transmembrane region" description="Helical" evidence="4">
    <location>
        <begin position="291"/>
        <end position="310"/>
    </location>
</feature>
<proteinExistence type="predicted"/>
<dbReference type="EMBL" id="PPTO01000014">
    <property type="protein sequence ID" value="RDB56510.1"/>
    <property type="molecule type" value="Genomic_DNA"/>
</dbReference>
<gene>
    <name evidence="6" type="ORF">C1881_08225</name>
</gene>
<keyword evidence="4" id="KW-0812">Transmembrane</keyword>
<dbReference type="PANTHER" id="PTHR44688">
    <property type="entry name" value="DNA-BINDING TRANSCRIPTIONAL ACTIVATOR DEVR_DOSR"/>
    <property type="match status" value="1"/>
</dbReference>
<keyword evidence="1" id="KW-0805">Transcription regulation</keyword>
<keyword evidence="4" id="KW-0472">Membrane</keyword>
<dbReference type="PROSITE" id="PS50043">
    <property type="entry name" value="HTH_LUXR_2"/>
    <property type="match status" value="1"/>
</dbReference>
<feature type="transmembrane region" description="Helical" evidence="4">
    <location>
        <begin position="182"/>
        <end position="200"/>
    </location>
</feature>
<feature type="transmembrane region" description="Helical" evidence="4">
    <location>
        <begin position="34"/>
        <end position="53"/>
    </location>
</feature>
<dbReference type="InterPro" id="IPR016032">
    <property type="entry name" value="Sig_transdc_resp-reg_C-effctor"/>
</dbReference>
<evidence type="ECO:0000313" key="7">
    <source>
        <dbReference type="Proteomes" id="UP000253975"/>
    </source>
</evidence>